<sequence>MSAPQHTNRHNASIGWAWLLFSSLFEITFALSTEATDGFTRLGPSLLTAAAAAAGIFTLSQALKTVDVGVGYTVWAGIGGVGTVVFGTLIYGEPMTVWKVLAFTLIIGGALGLRISDSIAAKKTAAEQNGADRTPQPVA</sequence>
<dbReference type="PANTHER" id="PTHR30561:SF0">
    <property type="entry name" value="GUANIDINIUM EXPORTER"/>
    <property type="match status" value="1"/>
</dbReference>
<keyword evidence="10" id="KW-1185">Reference proteome</keyword>
<protein>
    <recommendedName>
        <fullName evidence="11">Multidrug efflux SMR transporter</fullName>
    </recommendedName>
</protein>
<evidence type="ECO:0000256" key="1">
    <source>
        <dbReference type="ARBA" id="ARBA00004651"/>
    </source>
</evidence>
<dbReference type="PANTHER" id="PTHR30561">
    <property type="entry name" value="SMR FAMILY PROTON-DEPENDENT DRUG EFFLUX TRANSPORTER SUGE"/>
    <property type="match status" value="1"/>
</dbReference>
<evidence type="ECO:0000313" key="9">
    <source>
        <dbReference type="EMBL" id="GAA2428317.1"/>
    </source>
</evidence>
<evidence type="ECO:0000256" key="2">
    <source>
        <dbReference type="ARBA" id="ARBA00022448"/>
    </source>
</evidence>
<feature type="transmembrane region" description="Helical" evidence="8">
    <location>
        <begin position="70"/>
        <end position="91"/>
    </location>
</feature>
<keyword evidence="6 8" id="KW-0472">Membrane</keyword>
<comment type="subcellular location">
    <subcellularLocation>
        <location evidence="1 7">Cell membrane</location>
        <topology evidence="1 7">Multi-pass membrane protein</topology>
    </subcellularLocation>
</comment>
<evidence type="ECO:0000256" key="6">
    <source>
        <dbReference type="ARBA" id="ARBA00023136"/>
    </source>
</evidence>
<proteinExistence type="inferred from homology"/>
<dbReference type="Gene3D" id="1.10.3730.20">
    <property type="match status" value="1"/>
</dbReference>
<comment type="similarity">
    <text evidence="7">Belongs to the drug/metabolite transporter (DMT) superfamily. Small multidrug resistance (SMR) (TC 2.A.7.1) family.</text>
</comment>
<feature type="transmembrane region" description="Helical" evidence="8">
    <location>
        <begin position="12"/>
        <end position="31"/>
    </location>
</feature>
<keyword evidence="2" id="KW-0813">Transport</keyword>
<dbReference type="InterPro" id="IPR045324">
    <property type="entry name" value="Small_multidrug_res"/>
</dbReference>
<organism evidence="9 10">
    <name type="scientific">Actinomadura vinacea</name>
    <dbReference type="NCBI Taxonomy" id="115336"/>
    <lineage>
        <taxon>Bacteria</taxon>
        <taxon>Bacillati</taxon>
        <taxon>Actinomycetota</taxon>
        <taxon>Actinomycetes</taxon>
        <taxon>Streptosporangiales</taxon>
        <taxon>Thermomonosporaceae</taxon>
        <taxon>Actinomadura</taxon>
    </lineage>
</organism>
<evidence type="ECO:0008006" key="11">
    <source>
        <dbReference type="Google" id="ProtNLM"/>
    </source>
</evidence>
<evidence type="ECO:0000256" key="8">
    <source>
        <dbReference type="SAM" id="Phobius"/>
    </source>
</evidence>
<dbReference type="EMBL" id="BAAARW010000016">
    <property type="protein sequence ID" value="GAA2428317.1"/>
    <property type="molecule type" value="Genomic_DNA"/>
</dbReference>
<keyword evidence="5 8" id="KW-1133">Transmembrane helix</keyword>
<dbReference type="SUPFAM" id="SSF103481">
    <property type="entry name" value="Multidrug resistance efflux transporter EmrE"/>
    <property type="match status" value="1"/>
</dbReference>
<feature type="transmembrane region" description="Helical" evidence="8">
    <location>
        <begin position="43"/>
        <end position="63"/>
    </location>
</feature>
<keyword evidence="4 7" id="KW-0812">Transmembrane</keyword>
<dbReference type="InterPro" id="IPR037185">
    <property type="entry name" value="EmrE-like"/>
</dbReference>
<dbReference type="Proteomes" id="UP001501231">
    <property type="component" value="Unassembled WGS sequence"/>
</dbReference>
<evidence type="ECO:0000256" key="7">
    <source>
        <dbReference type="RuleBase" id="RU003942"/>
    </source>
</evidence>
<gene>
    <name evidence="9" type="ORF">GCM10010191_46730</name>
</gene>
<evidence type="ECO:0000256" key="4">
    <source>
        <dbReference type="ARBA" id="ARBA00022692"/>
    </source>
</evidence>
<evidence type="ECO:0000256" key="3">
    <source>
        <dbReference type="ARBA" id="ARBA00022475"/>
    </source>
</evidence>
<name>A0ABN3JEL0_9ACTN</name>
<evidence type="ECO:0000256" key="5">
    <source>
        <dbReference type="ARBA" id="ARBA00022989"/>
    </source>
</evidence>
<keyword evidence="3" id="KW-1003">Cell membrane</keyword>
<dbReference type="InterPro" id="IPR000390">
    <property type="entry name" value="Small_drug/metabolite_transptr"/>
</dbReference>
<comment type="caution">
    <text evidence="9">The sequence shown here is derived from an EMBL/GenBank/DDBJ whole genome shotgun (WGS) entry which is preliminary data.</text>
</comment>
<feature type="transmembrane region" description="Helical" evidence="8">
    <location>
        <begin position="97"/>
        <end position="115"/>
    </location>
</feature>
<evidence type="ECO:0000313" key="10">
    <source>
        <dbReference type="Proteomes" id="UP001501231"/>
    </source>
</evidence>
<accession>A0ABN3JEL0</accession>
<reference evidence="9 10" key="1">
    <citation type="journal article" date="2019" name="Int. J. Syst. Evol. Microbiol.">
        <title>The Global Catalogue of Microorganisms (GCM) 10K type strain sequencing project: providing services to taxonomists for standard genome sequencing and annotation.</title>
        <authorList>
            <consortium name="The Broad Institute Genomics Platform"/>
            <consortium name="The Broad Institute Genome Sequencing Center for Infectious Disease"/>
            <person name="Wu L."/>
            <person name="Ma J."/>
        </authorList>
    </citation>
    <scope>NUCLEOTIDE SEQUENCE [LARGE SCALE GENOMIC DNA]</scope>
    <source>
        <strain evidence="9 10">JCM 3325</strain>
    </source>
</reference>
<dbReference type="Pfam" id="PF00893">
    <property type="entry name" value="Multi_Drug_Res"/>
    <property type="match status" value="1"/>
</dbReference>
<dbReference type="RefSeq" id="WP_344591582.1">
    <property type="nucleotide sequence ID" value="NZ_BAAARW010000016.1"/>
</dbReference>